<reference evidence="3 4" key="1">
    <citation type="submission" date="2019-08" db="EMBL/GenBank/DDBJ databases">
        <title>Bradyrhizobium hipponensis sp. nov., a rhizobium isolated from a Lupinus angustifolius root nodule in Tunisia.</title>
        <authorList>
            <person name="Off K."/>
            <person name="Rejili M."/>
            <person name="Mars M."/>
            <person name="Brachmann A."/>
            <person name="Marin M."/>
        </authorList>
    </citation>
    <scope>NUCLEOTIDE SEQUENCE [LARGE SCALE GENOMIC DNA]</scope>
    <source>
        <strain evidence="4">aSej3</strain>
    </source>
</reference>
<feature type="compositionally biased region" description="Basic and acidic residues" evidence="1">
    <location>
        <begin position="1"/>
        <end position="12"/>
    </location>
</feature>
<accession>A0A5S4YHP5</accession>
<evidence type="ECO:0000259" key="2">
    <source>
        <dbReference type="Pfam" id="PF09361"/>
    </source>
</evidence>
<dbReference type="InterPro" id="IPR010234">
    <property type="entry name" value="Phasin_subfam-2"/>
</dbReference>
<dbReference type="AlphaFoldDB" id="A0A5S4YHP5"/>
<dbReference type="Proteomes" id="UP000324797">
    <property type="component" value="Unassembled WGS sequence"/>
</dbReference>
<evidence type="ECO:0000313" key="4">
    <source>
        <dbReference type="Proteomes" id="UP000324797"/>
    </source>
</evidence>
<sequence length="160" mass="17752">MNDTNVKVEARADSVNGSTNGANPRFDLPLINLQEFFRNFAEQGTTRAKDNIEKVKAASEEVSEVVREACFKSAESAADYGAKVIEISKHNTSATLEFMSQLAETRSLLDIVNLSATRSREAFEVATAQNRELWELAQKVATETTAPMKTSFNRLLHRPV</sequence>
<dbReference type="Pfam" id="PF09361">
    <property type="entry name" value="Phasin_2"/>
    <property type="match status" value="1"/>
</dbReference>
<organism evidence="3 4">
    <name type="scientific">Bradyrhizobium hipponense</name>
    <dbReference type="NCBI Taxonomy" id="2605638"/>
    <lineage>
        <taxon>Bacteria</taxon>
        <taxon>Pseudomonadati</taxon>
        <taxon>Pseudomonadota</taxon>
        <taxon>Alphaproteobacteria</taxon>
        <taxon>Hyphomicrobiales</taxon>
        <taxon>Nitrobacteraceae</taxon>
        <taxon>Bradyrhizobium</taxon>
    </lineage>
</organism>
<evidence type="ECO:0000313" key="3">
    <source>
        <dbReference type="EMBL" id="TYO62977.1"/>
    </source>
</evidence>
<name>A0A5S4YHP5_9BRAD</name>
<dbReference type="InterPro" id="IPR018968">
    <property type="entry name" value="Phasin"/>
</dbReference>
<dbReference type="EMBL" id="VSTH01000112">
    <property type="protein sequence ID" value="TYO62977.1"/>
    <property type="molecule type" value="Genomic_DNA"/>
</dbReference>
<gene>
    <name evidence="3" type="ORF">FXV83_29910</name>
</gene>
<feature type="region of interest" description="Disordered" evidence="1">
    <location>
        <begin position="1"/>
        <end position="21"/>
    </location>
</feature>
<protein>
    <submittedName>
        <fullName evidence="3">Phasin</fullName>
    </submittedName>
</protein>
<evidence type="ECO:0000256" key="1">
    <source>
        <dbReference type="SAM" id="MobiDB-lite"/>
    </source>
</evidence>
<proteinExistence type="predicted"/>
<feature type="domain" description="Phasin" evidence="2">
    <location>
        <begin position="53"/>
        <end position="150"/>
    </location>
</feature>
<keyword evidence="4" id="KW-1185">Reference proteome</keyword>
<comment type="caution">
    <text evidence="3">The sequence shown here is derived from an EMBL/GenBank/DDBJ whole genome shotgun (WGS) entry which is preliminary data.</text>
</comment>
<dbReference type="NCBIfam" id="TIGR01985">
    <property type="entry name" value="phasin_2"/>
    <property type="match status" value="1"/>
</dbReference>